<feature type="transmembrane region" description="Helical" evidence="1">
    <location>
        <begin position="105"/>
        <end position="131"/>
    </location>
</feature>
<feature type="domain" description="Signal transduction histidine kinase internal region" evidence="2">
    <location>
        <begin position="145"/>
        <end position="221"/>
    </location>
</feature>
<accession>A0A9X1PN65</accession>
<sequence length="332" mass="38376">MSDFNVTIASTGDSMWNSVFTNSIFVIIIVSLFSLTYALKKCLSSRFYLFIVVAVVVYFFNAYFIYFSIKFLAETPNPSKFVLLANERMQSINLFKAPFDRIVDLYIWALTGNYIVAPLAIIGISNTFFYFNRNLQLQKDNLALELDFLRSQLNPHFLFNSLNNIYSMVEETNQEAGDTILKLADLMRYLLYESNSETVHLSKEVLFLEDYIALEKIRHSNASRISFESHGSFDFYRVPPFLLVPFVENAFKHGLDTIEEGWVNIRITADESRVNLEVSNSKPQRTRPNAQKGGIGLVNIKKRLDIYYPNQYELKVEDSESVYKIYLSLSLK</sequence>
<organism evidence="3 4">
    <name type="scientific">Dyadobacter chenwenxiniae</name>
    <dbReference type="NCBI Taxonomy" id="2906456"/>
    <lineage>
        <taxon>Bacteria</taxon>
        <taxon>Pseudomonadati</taxon>
        <taxon>Bacteroidota</taxon>
        <taxon>Cytophagia</taxon>
        <taxon>Cytophagales</taxon>
        <taxon>Spirosomataceae</taxon>
        <taxon>Dyadobacter</taxon>
    </lineage>
</organism>
<keyword evidence="1" id="KW-1133">Transmembrane helix</keyword>
<dbReference type="InterPro" id="IPR050640">
    <property type="entry name" value="Bact_2-comp_sensor_kinase"/>
</dbReference>
<keyword evidence="1" id="KW-0812">Transmembrane</keyword>
<dbReference type="PANTHER" id="PTHR34220:SF7">
    <property type="entry name" value="SENSOR HISTIDINE KINASE YPDA"/>
    <property type="match status" value="1"/>
</dbReference>
<feature type="transmembrane region" description="Helical" evidence="1">
    <location>
        <begin position="47"/>
        <end position="69"/>
    </location>
</feature>
<dbReference type="AlphaFoldDB" id="A0A9X1PN65"/>
<dbReference type="Proteomes" id="UP001139000">
    <property type="component" value="Unassembled WGS sequence"/>
</dbReference>
<name>A0A9X1PN65_9BACT</name>
<proteinExistence type="predicted"/>
<keyword evidence="4" id="KW-1185">Reference proteome</keyword>
<keyword evidence="3" id="KW-0808">Transferase</keyword>
<dbReference type="SUPFAM" id="SSF55874">
    <property type="entry name" value="ATPase domain of HSP90 chaperone/DNA topoisomerase II/histidine kinase"/>
    <property type="match status" value="1"/>
</dbReference>
<dbReference type="Gene3D" id="3.30.565.10">
    <property type="entry name" value="Histidine kinase-like ATPase, C-terminal domain"/>
    <property type="match status" value="1"/>
</dbReference>
<evidence type="ECO:0000259" key="2">
    <source>
        <dbReference type="Pfam" id="PF06580"/>
    </source>
</evidence>
<dbReference type="InterPro" id="IPR036890">
    <property type="entry name" value="HATPase_C_sf"/>
</dbReference>
<dbReference type="GO" id="GO:0016020">
    <property type="term" value="C:membrane"/>
    <property type="evidence" value="ECO:0007669"/>
    <property type="project" value="InterPro"/>
</dbReference>
<evidence type="ECO:0000313" key="3">
    <source>
        <dbReference type="EMBL" id="MCF0064412.1"/>
    </source>
</evidence>
<evidence type="ECO:0000256" key="1">
    <source>
        <dbReference type="SAM" id="Phobius"/>
    </source>
</evidence>
<dbReference type="Pfam" id="PF06580">
    <property type="entry name" value="His_kinase"/>
    <property type="match status" value="1"/>
</dbReference>
<keyword evidence="1" id="KW-0472">Membrane</keyword>
<dbReference type="RefSeq" id="WP_234657350.1">
    <property type="nucleotide sequence ID" value="NZ_CP094997.1"/>
</dbReference>
<keyword evidence="3" id="KW-0418">Kinase</keyword>
<dbReference type="EMBL" id="JAJTTC010000007">
    <property type="protein sequence ID" value="MCF0064412.1"/>
    <property type="molecule type" value="Genomic_DNA"/>
</dbReference>
<dbReference type="GO" id="GO:0000155">
    <property type="term" value="F:phosphorelay sensor kinase activity"/>
    <property type="evidence" value="ECO:0007669"/>
    <property type="project" value="InterPro"/>
</dbReference>
<dbReference type="InterPro" id="IPR010559">
    <property type="entry name" value="Sig_transdc_His_kin_internal"/>
</dbReference>
<dbReference type="PANTHER" id="PTHR34220">
    <property type="entry name" value="SENSOR HISTIDINE KINASE YPDA"/>
    <property type="match status" value="1"/>
</dbReference>
<reference evidence="3" key="1">
    <citation type="submission" date="2021-12" db="EMBL/GenBank/DDBJ databases">
        <title>Novel species in genus Dyadobacter.</title>
        <authorList>
            <person name="Ma C."/>
        </authorList>
    </citation>
    <scope>NUCLEOTIDE SEQUENCE</scope>
    <source>
        <strain evidence="3">LJ419</strain>
    </source>
</reference>
<comment type="caution">
    <text evidence="3">The sequence shown here is derived from an EMBL/GenBank/DDBJ whole genome shotgun (WGS) entry which is preliminary data.</text>
</comment>
<feature type="transmembrane region" description="Helical" evidence="1">
    <location>
        <begin position="20"/>
        <end position="40"/>
    </location>
</feature>
<evidence type="ECO:0000313" key="4">
    <source>
        <dbReference type="Proteomes" id="UP001139000"/>
    </source>
</evidence>
<protein>
    <submittedName>
        <fullName evidence="3">Histidine kinase</fullName>
    </submittedName>
</protein>
<gene>
    <name evidence="3" type="ORF">LXM26_23050</name>
</gene>